<dbReference type="SMART" id="SM00990">
    <property type="entry name" value="VRR_NUC"/>
    <property type="match status" value="1"/>
</dbReference>
<dbReference type="AlphaFoldDB" id="K9ZZH7"/>
<accession>K9ZZH7</accession>
<dbReference type="OrthoDB" id="71286at2"/>
<keyword evidence="2" id="KW-0540">Nuclease</keyword>
<keyword evidence="3" id="KW-0378">Hydrolase</keyword>
<dbReference type="HOGENOM" id="CLU_1913614_0_0_0"/>
<dbReference type="KEGG" id="dpd:Deipe_1465"/>
<proteinExistence type="predicted"/>
<organism evidence="5 6">
    <name type="scientific">Deinococcus peraridilitoris (strain DSM 19664 / LMG 22246 / CIP 109416 / KR-200)</name>
    <dbReference type="NCBI Taxonomy" id="937777"/>
    <lineage>
        <taxon>Bacteria</taxon>
        <taxon>Thermotogati</taxon>
        <taxon>Deinococcota</taxon>
        <taxon>Deinococci</taxon>
        <taxon>Deinococcales</taxon>
        <taxon>Deinococcaceae</taxon>
        <taxon>Deinococcus</taxon>
    </lineage>
</organism>
<dbReference type="STRING" id="937777.Deipe_1465"/>
<dbReference type="EMBL" id="CP003382">
    <property type="protein sequence ID" value="AFZ67006.1"/>
    <property type="molecule type" value="Genomic_DNA"/>
</dbReference>
<feature type="domain" description="VRR-NUC" evidence="4">
    <location>
        <begin position="33"/>
        <end position="120"/>
    </location>
</feature>
<protein>
    <submittedName>
        <fullName evidence="5">VRR-NUC domain-containing protein</fullName>
    </submittedName>
</protein>
<reference evidence="6" key="1">
    <citation type="submission" date="2012-03" db="EMBL/GenBank/DDBJ databases">
        <title>Complete sequence of chromosome of Deinococcus peraridilitoris DSM 19664.</title>
        <authorList>
            <person name="Lucas S."/>
            <person name="Copeland A."/>
            <person name="Lapidus A."/>
            <person name="Glavina del Rio T."/>
            <person name="Dalin E."/>
            <person name="Tice H."/>
            <person name="Bruce D."/>
            <person name="Goodwin L."/>
            <person name="Pitluck S."/>
            <person name="Peters L."/>
            <person name="Mikhailova N."/>
            <person name="Lu M."/>
            <person name="Kyrpides N."/>
            <person name="Mavromatis K."/>
            <person name="Ivanova N."/>
            <person name="Brettin T."/>
            <person name="Detter J.C."/>
            <person name="Han C."/>
            <person name="Larimer F."/>
            <person name="Land M."/>
            <person name="Hauser L."/>
            <person name="Markowitz V."/>
            <person name="Cheng J.-F."/>
            <person name="Hugenholtz P."/>
            <person name="Woyke T."/>
            <person name="Wu D."/>
            <person name="Pukall R."/>
            <person name="Steenblock K."/>
            <person name="Brambilla E."/>
            <person name="Klenk H.-P."/>
            <person name="Eisen J.A."/>
        </authorList>
    </citation>
    <scope>NUCLEOTIDE SEQUENCE [LARGE SCALE GENOMIC DNA]</scope>
    <source>
        <strain evidence="6">DSM 19664 / LMG 22246 / CIP 109416 / KR-200</strain>
    </source>
</reference>
<dbReference type="RefSeq" id="WP_015235314.1">
    <property type="nucleotide sequence ID" value="NC_019793.1"/>
</dbReference>
<dbReference type="Proteomes" id="UP000010467">
    <property type="component" value="Chromosome"/>
</dbReference>
<dbReference type="GO" id="GO:0003676">
    <property type="term" value="F:nucleic acid binding"/>
    <property type="evidence" value="ECO:0007669"/>
    <property type="project" value="InterPro"/>
</dbReference>
<dbReference type="InterPro" id="IPR014883">
    <property type="entry name" value="VRR_NUC"/>
</dbReference>
<dbReference type="GO" id="GO:0016788">
    <property type="term" value="F:hydrolase activity, acting on ester bonds"/>
    <property type="evidence" value="ECO:0007669"/>
    <property type="project" value="InterPro"/>
</dbReference>
<dbReference type="GO" id="GO:0004518">
    <property type="term" value="F:nuclease activity"/>
    <property type="evidence" value="ECO:0007669"/>
    <property type="project" value="UniProtKB-KW"/>
</dbReference>
<dbReference type="InterPro" id="IPR011856">
    <property type="entry name" value="tRNA_endonuc-like_dom_sf"/>
</dbReference>
<keyword evidence="6" id="KW-1185">Reference proteome</keyword>
<evidence type="ECO:0000313" key="6">
    <source>
        <dbReference type="Proteomes" id="UP000010467"/>
    </source>
</evidence>
<comment type="cofactor">
    <cofactor evidence="1">
        <name>Mg(2+)</name>
        <dbReference type="ChEBI" id="CHEBI:18420"/>
    </cofactor>
</comment>
<evidence type="ECO:0000259" key="4">
    <source>
        <dbReference type="SMART" id="SM00990"/>
    </source>
</evidence>
<evidence type="ECO:0000256" key="3">
    <source>
        <dbReference type="ARBA" id="ARBA00022801"/>
    </source>
</evidence>
<gene>
    <name evidence="5" type="ordered locus">Deipe_1465</name>
</gene>
<dbReference type="PATRIC" id="fig|937777.3.peg.1470"/>
<evidence type="ECO:0000256" key="2">
    <source>
        <dbReference type="ARBA" id="ARBA00022722"/>
    </source>
</evidence>
<name>K9ZZH7_DEIPD</name>
<sequence>MNEDQLARYKRKHPHLFAPEESVATPVPTGPSATERELQADIVAEFGNLGWICWELFKGSTRGGAIWCTTGIPDLYVFRPGRAFWLELKQPGNGPTPEQLARHAELRRAGLPIFVAWTVEEALLIAQEMETR</sequence>
<evidence type="ECO:0000313" key="5">
    <source>
        <dbReference type="EMBL" id="AFZ67006.1"/>
    </source>
</evidence>
<dbReference type="Gene3D" id="3.40.1350.10">
    <property type="match status" value="1"/>
</dbReference>
<evidence type="ECO:0000256" key="1">
    <source>
        <dbReference type="ARBA" id="ARBA00001946"/>
    </source>
</evidence>